<evidence type="ECO:0000313" key="3">
    <source>
        <dbReference type="EMBL" id="SEP31640.1"/>
    </source>
</evidence>
<protein>
    <submittedName>
        <fullName evidence="3">Helix-turn-helix</fullName>
    </submittedName>
</protein>
<feature type="domain" description="HTH cro/C1-type" evidence="2">
    <location>
        <begin position="11"/>
        <end position="65"/>
    </location>
</feature>
<organism evidence="3 4">
    <name type="scientific">Propionispora vibrioides</name>
    <dbReference type="NCBI Taxonomy" id="112903"/>
    <lineage>
        <taxon>Bacteria</taxon>
        <taxon>Bacillati</taxon>
        <taxon>Bacillota</taxon>
        <taxon>Negativicutes</taxon>
        <taxon>Selenomonadales</taxon>
        <taxon>Sporomusaceae</taxon>
        <taxon>Propionispora</taxon>
    </lineage>
</organism>
<dbReference type="SUPFAM" id="SSF47413">
    <property type="entry name" value="lambda repressor-like DNA-binding domains"/>
    <property type="match status" value="1"/>
</dbReference>
<dbReference type="RefSeq" id="WP_091748760.1">
    <property type="nucleotide sequence ID" value="NZ_FODY01000018.1"/>
</dbReference>
<dbReference type="Proteomes" id="UP000198847">
    <property type="component" value="Unassembled WGS sequence"/>
</dbReference>
<dbReference type="PANTHER" id="PTHR46558:SF11">
    <property type="entry name" value="HTH-TYPE TRANSCRIPTIONAL REGULATOR XRE"/>
    <property type="match status" value="1"/>
</dbReference>
<reference evidence="3 4" key="1">
    <citation type="submission" date="2016-10" db="EMBL/GenBank/DDBJ databases">
        <authorList>
            <person name="de Groot N.N."/>
        </authorList>
    </citation>
    <scope>NUCLEOTIDE SEQUENCE [LARGE SCALE GENOMIC DNA]</scope>
    <source>
        <strain evidence="3 4">DSM 13305</strain>
    </source>
</reference>
<dbReference type="Pfam" id="PF01381">
    <property type="entry name" value="HTH_3"/>
    <property type="match status" value="1"/>
</dbReference>
<dbReference type="InterPro" id="IPR010982">
    <property type="entry name" value="Lambda_DNA-bd_dom_sf"/>
</dbReference>
<evidence type="ECO:0000259" key="2">
    <source>
        <dbReference type="PROSITE" id="PS50943"/>
    </source>
</evidence>
<dbReference type="InterPro" id="IPR001387">
    <property type="entry name" value="Cro/C1-type_HTH"/>
</dbReference>
<dbReference type="Gene3D" id="1.10.260.40">
    <property type="entry name" value="lambda repressor-like DNA-binding domains"/>
    <property type="match status" value="1"/>
</dbReference>
<evidence type="ECO:0000256" key="1">
    <source>
        <dbReference type="ARBA" id="ARBA00023125"/>
    </source>
</evidence>
<dbReference type="PANTHER" id="PTHR46558">
    <property type="entry name" value="TRACRIPTIONAL REGULATORY PROTEIN-RELATED-RELATED"/>
    <property type="match status" value="1"/>
</dbReference>
<dbReference type="OrthoDB" id="1766270at2"/>
<dbReference type="CDD" id="cd00093">
    <property type="entry name" value="HTH_XRE"/>
    <property type="match status" value="1"/>
</dbReference>
<keyword evidence="1" id="KW-0238">DNA-binding</keyword>
<sequence length="76" mass="8703">MFSQEIFCQRLRDLRLSHKLTAEQLGNEFNVSKQTVSRWELGDRLPPLDVATSLAEYFDVSLDYLAGLSNNPKSNK</sequence>
<dbReference type="STRING" id="112903.SAMN04490178_11853"/>
<evidence type="ECO:0000313" key="4">
    <source>
        <dbReference type="Proteomes" id="UP000198847"/>
    </source>
</evidence>
<proteinExistence type="predicted"/>
<dbReference type="PROSITE" id="PS50943">
    <property type="entry name" value="HTH_CROC1"/>
    <property type="match status" value="1"/>
</dbReference>
<dbReference type="AlphaFoldDB" id="A0A1H8WVB8"/>
<dbReference type="GO" id="GO:0003677">
    <property type="term" value="F:DNA binding"/>
    <property type="evidence" value="ECO:0007669"/>
    <property type="project" value="UniProtKB-KW"/>
</dbReference>
<name>A0A1H8WVB8_9FIRM</name>
<dbReference type="EMBL" id="FODY01000018">
    <property type="protein sequence ID" value="SEP31640.1"/>
    <property type="molecule type" value="Genomic_DNA"/>
</dbReference>
<dbReference type="SMART" id="SM00530">
    <property type="entry name" value="HTH_XRE"/>
    <property type="match status" value="1"/>
</dbReference>
<keyword evidence="4" id="KW-1185">Reference proteome</keyword>
<accession>A0A1H8WVB8</accession>
<gene>
    <name evidence="3" type="ORF">SAMN04490178_11853</name>
</gene>